<dbReference type="InterPro" id="IPR043754">
    <property type="entry name" value="DUF5700"/>
</dbReference>
<reference evidence="2" key="1">
    <citation type="journal article" date="2020" name="mSystems">
        <title>Genome- and Community-Level Interaction Insights into Carbon Utilization and Element Cycling Functions of Hydrothermarchaeota in Hydrothermal Sediment.</title>
        <authorList>
            <person name="Zhou Z."/>
            <person name="Liu Y."/>
            <person name="Xu W."/>
            <person name="Pan J."/>
            <person name="Luo Z.H."/>
            <person name="Li M."/>
        </authorList>
    </citation>
    <scope>NUCLEOTIDE SEQUENCE [LARGE SCALE GENOMIC DNA]</scope>
    <source>
        <strain evidence="2">SpSt-243</strain>
    </source>
</reference>
<keyword evidence="1" id="KW-0732">Signal</keyword>
<evidence type="ECO:0000313" key="2">
    <source>
        <dbReference type="EMBL" id="HEB46063.1"/>
    </source>
</evidence>
<dbReference type="EMBL" id="DSKI01001066">
    <property type="protein sequence ID" value="HEB46063.1"/>
    <property type="molecule type" value="Genomic_DNA"/>
</dbReference>
<accession>A0A7C1T138</accession>
<sequence>MKPYRFGCCLAFVIIARSIFVFTSVCSAQTSMPSAVDVRLVTDEAEAVLAILAKRNANEPITDADWERVFQSEGYIRLKKREASMKRPFEDAEFKTFVLSDELARRAQILQETLERWKRADISRAARLALAYLPKGARIKAKIYPVIKPRENSFVFDVKTDPAIFLYLDPAVSREKFENTLAHELHHIGYGSSCPSKQTSDEISKLPQSVQTVITWIGAFGEGFAMLAAAGGPDIHPHAVSNPEERVRWDRDVANFNADLKKVEKFFLDILEGRLTGDEIQKTGFSFFGTQGAWYTVGWKMAVLIEKTYGRAKLIECMCDPRKLLPTYNKAAAKYNHKSREPLALWSASIINGIKRGKS</sequence>
<comment type="caution">
    <text evidence="2">The sequence shown here is derived from an EMBL/GenBank/DDBJ whole genome shotgun (WGS) entry which is preliminary data.</text>
</comment>
<feature type="signal peptide" evidence="1">
    <location>
        <begin position="1"/>
        <end position="28"/>
    </location>
</feature>
<name>A0A7C1T138_9HYPH</name>
<proteinExistence type="predicted"/>
<evidence type="ECO:0000256" key="1">
    <source>
        <dbReference type="SAM" id="SignalP"/>
    </source>
</evidence>
<dbReference type="AlphaFoldDB" id="A0A7C1T138"/>
<dbReference type="Pfam" id="PF18958">
    <property type="entry name" value="DUF5700"/>
    <property type="match status" value="1"/>
</dbReference>
<feature type="chain" id="PRO_5027633211" description="DUF2268 domain-containing protein" evidence="1">
    <location>
        <begin position="29"/>
        <end position="359"/>
    </location>
</feature>
<organism evidence="2">
    <name type="scientific">Agrobacterium albertimagni</name>
    <dbReference type="NCBI Taxonomy" id="147266"/>
    <lineage>
        <taxon>Bacteria</taxon>
        <taxon>Pseudomonadati</taxon>
        <taxon>Pseudomonadota</taxon>
        <taxon>Alphaproteobacteria</taxon>
        <taxon>Hyphomicrobiales</taxon>
        <taxon>Rhizobiaceae</taxon>
        <taxon>Rhizobium/Agrobacterium group</taxon>
        <taxon>Agrobacterium</taxon>
    </lineage>
</organism>
<evidence type="ECO:0008006" key="3">
    <source>
        <dbReference type="Google" id="ProtNLM"/>
    </source>
</evidence>
<gene>
    <name evidence="2" type="ORF">ENP70_20795</name>
</gene>
<protein>
    <recommendedName>
        <fullName evidence="3">DUF2268 domain-containing protein</fullName>
    </recommendedName>
</protein>